<feature type="compositionally biased region" description="Basic and acidic residues" evidence="1">
    <location>
        <begin position="48"/>
        <end position="57"/>
    </location>
</feature>
<feature type="domain" description="LYR motif-containing protein Cup1-like N-terminal" evidence="2">
    <location>
        <begin position="17"/>
        <end position="118"/>
    </location>
</feature>
<evidence type="ECO:0000313" key="4">
    <source>
        <dbReference type="Proteomes" id="UP000310108"/>
    </source>
</evidence>
<protein>
    <recommendedName>
        <fullName evidence="2">LYR motif-containing protein Cup1-like N-terminal domain-containing protein</fullName>
    </recommendedName>
</protein>
<organism evidence="3 4">
    <name type="scientific">Colletotrichum tanaceti</name>
    <dbReference type="NCBI Taxonomy" id="1306861"/>
    <lineage>
        <taxon>Eukaryota</taxon>
        <taxon>Fungi</taxon>
        <taxon>Dikarya</taxon>
        <taxon>Ascomycota</taxon>
        <taxon>Pezizomycotina</taxon>
        <taxon>Sordariomycetes</taxon>
        <taxon>Hypocreomycetidae</taxon>
        <taxon>Glomerellales</taxon>
        <taxon>Glomerellaceae</taxon>
        <taxon>Colletotrichum</taxon>
        <taxon>Colletotrichum destructivum species complex</taxon>
    </lineage>
</organism>
<accession>A0A4V6DH12</accession>
<dbReference type="Proteomes" id="UP000310108">
    <property type="component" value="Unassembled WGS sequence"/>
</dbReference>
<gene>
    <name evidence="3" type="ORF">CTA1_5560</name>
</gene>
<dbReference type="Pfam" id="PF20263">
    <property type="entry name" value="LYRM2-like"/>
    <property type="match status" value="1"/>
</dbReference>
<feature type="region of interest" description="Disordered" evidence="1">
    <location>
        <begin position="417"/>
        <end position="459"/>
    </location>
</feature>
<feature type="region of interest" description="Disordered" evidence="1">
    <location>
        <begin position="325"/>
        <end position="362"/>
    </location>
</feature>
<dbReference type="OrthoDB" id="5521299at2759"/>
<evidence type="ECO:0000313" key="3">
    <source>
        <dbReference type="EMBL" id="TKW54886.1"/>
    </source>
</evidence>
<feature type="region of interest" description="Disordered" evidence="1">
    <location>
        <begin position="48"/>
        <end position="75"/>
    </location>
</feature>
<name>A0A4V6DH12_9PEZI</name>
<feature type="region of interest" description="Disordered" evidence="1">
    <location>
        <begin position="126"/>
        <end position="150"/>
    </location>
</feature>
<evidence type="ECO:0000256" key="1">
    <source>
        <dbReference type="SAM" id="MobiDB-lite"/>
    </source>
</evidence>
<proteinExistence type="predicted"/>
<feature type="compositionally biased region" description="Basic and acidic residues" evidence="1">
    <location>
        <begin position="434"/>
        <end position="446"/>
    </location>
</feature>
<dbReference type="EMBL" id="PJEX01000118">
    <property type="protein sequence ID" value="TKW54886.1"/>
    <property type="molecule type" value="Genomic_DNA"/>
</dbReference>
<reference evidence="3 4" key="1">
    <citation type="journal article" date="2019" name="PLoS ONE">
        <title>Comparative genome analysis indicates high evolutionary potential of pathogenicity genes in Colletotrichum tanaceti.</title>
        <authorList>
            <person name="Lelwala R.V."/>
            <person name="Korhonen P.K."/>
            <person name="Young N.D."/>
            <person name="Scott J.B."/>
            <person name="Ades P.A."/>
            <person name="Gasser R.B."/>
            <person name="Taylor P.W.J."/>
        </authorList>
    </citation>
    <scope>NUCLEOTIDE SEQUENCE [LARGE SCALE GENOMIC DNA]</scope>
    <source>
        <strain evidence="3">BRIP57314</strain>
    </source>
</reference>
<dbReference type="AlphaFoldDB" id="A0A4V6DH12"/>
<keyword evidence="4" id="KW-1185">Reference proteome</keyword>
<sequence>MPQSRIPLPHPVRSLHVYRHLLRVATYYPATIRPFLFETIQTRFREEKQRAAEREPQILKSPNPEQAREEEEYRRKKRLLDGKQRIPFLQAAANGDQKRLRKVMWHTFGRLGKHRRELVSLLVAKEPEPPLDPEQLQQRMEQAEKDRKKKEKLLKTHPWKRNWDREDPNPWVYPHPSPIEDNWDIPKLRAYVKAQQSHQRGATGAAFPRSPLKSLDPMKEVPREDIWGRPTAPRRVTKAVRKWWKWTADKIMPPIAEDAWDFLKLLASGDAPKELYRFPPQRRIAVPVGTKPGERQAWDWTIHTRLPARDVERLRGRKLSRLTGQYDEGPYSKSANPLPSVKHRSKTGAKNPTSRKQPFHTREVRREYERMWQATSYMKPTPVVAGFKPSFARPVWGVKEVKVPVATTAHHRLFEGVNAKGKRPTSAATPYAQKPKEPAAGDEKARAKGPKMDGQTLKG</sequence>
<dbReference type="InterPro" id="IPR046896">
    <property type="entry name" value="Cup1-like_N"/>
</dbReference>
<comment type="caution">
    <text evidence="3">The sequence shown here is derived from an EMBL/GenBank/DDBJ whole genome shotgun (WGS) entry which is preliminary data.</text>
</comment>
<evidence type="ECO:0000259" key="2">
    <source>
        <dbReference type="Pfam" id="PF20263"/>
    </source>
</evidence>